<dbReference type="AlphaFoldDB" id="A0A2G8T815"/>
<proteinExistence type="predicted"/>
<evidence type="ECO:0008006" key="4">
    <source>
        <dbReference type="Google" id="ProtNLM"/>
    </source>
</evidence>
<gene>
    <name evidence="2" type="ORF">CR105_25385</name>
</gene>
<dbReference type="Gene3D" id="2.40.160.20">
    <property type="match status" value="1"/>
</dbReference>
<reference evidence="2 3" key="1">
    <citation type="submission" date="2017-10" db="EMBL/GenBank/DDBJ databases">
        <title>Massilia psychrophilum sp. nov., a novel purple-pigmented bacterium isolated from Tianshan glacier, Xinjiang Municipality, China.</title>
        <authorList>
            <person name="Wang H."/>
        </authorList>
    </citation>
    <scope>NUCLEOTIDE SEQUENCE [LARGE SCALE GENOMIC DNA]</scope>
    <source>
        <strain evidence="2 3">JCM 30074</strain>
    </source>
</reference>
<dbReference type="SUPFAM" id="SSF56925">
    <property type="entry name" value="OMPA-like"/>
    <property type="match status" value="1"/>
</dbReference>
<dbReference type="GO" id="GO:0009279">
    <property type="term" value="C:cell outer membrane"/>
    <property type="evidence" value="ECO:0007669"/>
    <property type="project" value="UniProtKB-SubCell"/>
</dbReference>
<evidence type="ECO:0000256" key="1">
    <source>
        <dbReference type="ARBA" id="ARBA00004442"/>
    </source>
</evidence>
<keyword evidence="3" id="KW-1185">Reference proteome</keyword>
<dbReference type="InterPro" id="IPR011250">
    <property type="entry name" value="OMP/PagP_B-barrel"/>
</dbReference>
<comment type="caution">
    <text evidence="2">The sequence shown here is derived from an EMBL/GenBank/DDBJ whole genome shotgun (WGS) entry which is preliminary data.</text>
</comment>
<organism evidence="2 3">
    <name type="scientific">Massilia eurypsychrophila</name>
    <dbReference type="NCBI Taxonomy" id="1485217"/>
    <lineage>
        <taxon>Bacteria</taxon>
        <taxon>Pseudomonadati</taxon>
        <taxon>Pseudomonadota</taxon>
        <taxon>Betaproteobacteria</taxon>
        <taxon>Burkholderiales</taxon>
        <taxon>Oxalobacteraceae</taxon>
        <taxon>Telluria group</taxon>
        <taxon>Massilia</taxon>
    </lineage>
</organism>
<protein>
    <recommendedName>
        <fullName evidence="4">Outer membrane protein beta-barrel domain-containing protein</fullName>
    </recommendedName>
</protein>
<dbReference type="Proteomes" id="UP000230390">
    <property type="component" value="Unassembled WGS sequence"/>
</dbReference>
<comment type="subcellular location">
    <subcellularLocation>
        <location evidence="1">Cell outer membrane</location>
    </subcellularLocation>
</comment>
<evidence type="ECO:0000313" key="3">
    <source>
        <dbReference type="Proteomes" id="UP000230390"/>
    </source>
</evidence>
<sequence>MKVWNSSWFSYLPGYYAGISPLGVPSVADSVDAIEGARKTTTLPVVGIRSGNFLLSASHARYESDFRSAHSSVLSPTGQNILTSRSDHLSRKESDLTAGYSLTPNIALTVGYKHASEERDTSLGITGTATTRSFEAKVKGLVFGVTANFPVRGGLGFYGLAGYGPARLETLLPGQNAAITSNGRYLISEIGLTYSLVITDAFVKGANVGLGYRSQTVKTDGVGPGFLDQRDYRDVKDGVTLSLTVAL</sequence>
<name>A0A2G8T815_9BURK</name>
<accession>A0A2G8T815</accession>
<dbReference type="EMBL" id="PDOC01000032">
    <property type="protein sequence ID" value="PIL42207.1"/>
    <property type="molecule type" value="Genomic_DNA"/>
</dbReference>
<evidence type="ECO:0000313" key="2">
    <source>
        <dbReference type="EMBL" id="PIL42207.1"/>
    </source>
</evidence>